<name>A0A516GSH5_9FLAO</name>
<organism evidence="2 3">
    <name type="scientific">Formosa sediminum</name>
    <dbReference type="NCBI Taxonomy" id="2594004"/>
    <lineage>
        <taxon>Bacteria</taxon>
        <taxon>Pseudomonadati</taxon>
        <taxon>Bacteroidota</taxon>
        <taxon>Flavobacteriia</taxon>
        <taxon>Flavobacteriales</taxon>
        <taxon>Flavobacteriaceae</taxon>
        <taxon>Formosa</taxon>
    </lineage>
</organism>
<dbReference type="KEGG" id="fop:FNB79_11045"/>
<dbReference type="Gene3D" id="2.40.128.490">
    <property type="entry name" value="Uncharacterised protein PF14869, DUF4488"/>
    <property type="match status" value="2"/>
</dbReference>
<dbReference type="Proteomes" id="UP000319209">
    <property type="component" value="Chromosome"/>
</dbReference>
<evidence type="ECO:0000256" key="1">
    <source>
        <dbReference type="SAM" id="SignalP"/>
    </source>
</evidence>
<keyword evidence="3" id="KW-1185">Reference proteome</keyword>
<dbReference type="AlphaFoldDB" id="A0A516GSH5"/>
<accession>A0A516GSH5</accession>
<dbReference type="OrthoDB" id="706756at2"/>
<proteinExistence type="predicted"/>
<feature type="signal peptide" evidence="1">
    <location>
        <begin position="1"/>
        <end position="19"/>
    </location>
</feature>
<sequence length="235" mass="26701">MKHIIIVLLCTCLSYTITAQNIIGAWETQSTSKDNEPLKQVAIFTEGYHVITTYHATTGKFMYTNGGAWQLTNNTLTETLEFDSAKPERVGTQIKHNIKLTDQVLEFLESKTSWHRLDHGKPGKLNGAWLMSGRVKAGETQLRDTNKPRKTMKILSGTRFQWMAYNTESKAFMGTGGGTYTTDQGVYTEHIEFFSKDNSKTGLELKFNYELIDGAWHHTGFSSKGDPIHEIWRLR</sequence>
<evidence type="ECO:0000313" key="3">
    <source>
        <dbReference type="Proteomes" id="UP000319209"/>
    </source>
</evidence>
<protein>
    <submittedName>
        <fullName evidence="2">Membrane or secreted protein</fullName>
    </submittedName>
</protein>
<evidence type="ECO:0000313" key="2">
    <source>
        <dbReference type="EMBL" id="QDO94477.1"/>
    </source>
</evidence>
<gene>
    <name evidence="2" type="ORF">FNB79_11045</name>
</gene>
<dbReference type="RefSeq" id="WP_143381362.1">
    <property type="nucleotide sequence ID" value="NZ_CP041637.1"/>
</dbReference>
<keyword evidence="1" id="KW-0732">Signal</keyword>
<feature type="chain" id="PRO_5021986300" evidence="1">
    <location>
        <begin position="20"/>
        <end position="235"/>
    </location>
</feature>
<reference evidence="2 3" key="1">
    <citation type="submission" date="2019-07" db="EMBL/GenBank/DDBJ databases">
        <title>Genome sequencing for Formosa sp. PS13.</title>
        <authorList>
            <person name="Park S.-J."/>
        </authorList>
    </citation>
    <scope>NUCLEOTIDE SEQUENCE [LARGE SCALE GENOMIC DNA]</scope>
    <source>
        <strain evidence="2 3">PS13</strain>
    </source>
</reference>
<dbReference type="EMBL" id="CP041637">
    <property type="protein sequence ID" value="QDO94477.1"/>
    <property type="molecule type" value="Genomic_DNA"/>
</dbReference>